<dbReference type="EMBL" id="CAUJNA010000397">
    <property type="protein sequence ID" value="CAJ1376469.1"/>
    <property type="molecule type" value="Genomic_DNA"/>
</dbReference>
<gene>
    <name evidence="2" type="ORF">EVOR1521_LOCUS5525</name>
</gene>
<evidence type="ECO:0000313" key="3">
    <source>
        <dbReference type="Proteomes" id="UP001178507"/>
    </source>
</evidence>
<sequence length="2438" mass="267160">MGQDVHPRQAKAWLLVLLLLGQEAQAAAKGFGANASAEELRPVFAQPNAAVALAGRRLQVALGADWQWPVTSSMRFVTVTQGGEDVPTEGTDMVQVVSSLNYNEIIISTNDVATPIGAEHTAPAVKLVQGVADRTRCQGNTFDMPVGVAIPDSGDPIAGEMGITNGALLLTNSGNTLSKNQVNIIFMHGGQYKLCYTPDGTFGGNDGSEVNNNIVLTMIQVFGISSNCRGSDGCLRDERWECWFGYKGESVQNCEFNFQYDGGRVGWGIEVGQRSRITWTPPYGADTVDPGGAVLYNPQACASAAPDQTMFDVPTGVSVYMDVSTQSTATMPAVQSTHSSAFTTAACYCPNYNAERGAHCTNADAAQCCDSFAEFIQQFGVIYFWTIRICDYDHYTTCTPNPPTSYRYMRVLPQQKFTLRIDCPPGGGCFATDENRVKFIGQVASNDRPSWDANAGCRTYLQENFAAVWPSTTDSRALSGGNSRDYKAWRSKQVKLNLSLKRAIDVCYSNADSGNPNSWFKVGSIQTSDAFAFASQSIASGQVSAPIPTIKYVGHPGSVTLYGGMMGAGTLPSPFESNMYSGKALLNILSFDRELQYGVGAAQKTLMEHYSYDQARPLDFQTQMDRECQKENYSPTLVTGPSSKQAAKTYIANPDINSANTITQYMSFSGPDRDQDMTVKLAGVVAVCYCGMVSAQDECESSSFWLYAGLMTIQGPEGGRSFIFPTNVVVKFDLKGWGFSQDDRLRIIPATSQCSANNNDPDSDLGFKVGCPAVDGTGCRQATAQESIMTSVMTSTSVGIYIDRVDIQQSSSVLRFTADISQHLGSDPDFGYDIITLNLDRIMVNSNDINTVTAIERFEANKLAGVYEFQDTFNPGPIQTFQVGHRVVQLPDAQQMMIPQGWVSTDEFPFTVVPFSFVDQQGHWIRRNKLETNEEIKGTTAASNLKLCWGIKSEGLNKFYHEAGTVNFEDPPPMVSAVVSLTTKMQEAVAPVVIAFKTTASRSEYSTPTGQTMLMLRFLDVSTKLEPYYFAQEQGLRGVYRVPPYQEVTQAQQRQHVCGKIFLEFWSNHPEGFPMPVGCHYTQKLSDVPNFNPVNSANAFFIEFGYRNSNIQKRLFANVVEAPSIAALINAEVYASTNLVNYVDNRIEFAVQTVTTLTPSTGIVVKGSDVTTGFSFQCPQTVMALPESSPFPTDLICVYQVASDGAPQITLKVNKISMPPGYYRWEMTAQNPPTRKQDPGLWTFGTYLAASDYPTTAILDKELQATGFKIDNMMREAKMTALDQVQRAATIRNDRPGKPNQLIFQFSLNIRPLANRILTLRGPRGFVFDDNCLPEVITDRNDVFGPNTQDVWPPDYSEWPPEYRPTKCLGNGREAQITVPSGLGRYSLYVFRIGVRSNPHSTPDWNKWSINFNDESSDPFQGFTVWTFTNLNIGAVGAMKSPTGAGVMRTATPVTIVFTPYNSVPAKPPNEDFGGMMRLTVPVGYEIRHNNLACEVELFVSDGSVIFESADYSCMVENTVKQLLYMAGEKDVRGSYSYTLIVWVFNPPTSTLADTWRIDTFHRFSAEPDTALDETEFLGYNVNNQLNIFQVANTNQVLNGNTKVNDIDILMQFPDPLKDGDVVMVTGPRGFNLIGNPELANCNEFRWVGDVQLRATGEPGCTCDLQGFCSIMWTIDESKDPAYPQNENLHFKVATTNPSKTPFLTDNYWKAAHMKADVVKSSHIFQGWSVNPQLENVDISLVGTKYAAGKISDIEIKFTPITDAETIRIEAIFPSQFNFDQSTVALPYDIDGQSEGSTLIINRGGFRAGVMTTIRINTVRLGRAGGQTRFNLVTFKDETLMDKRDEKLDFSGGFRLPGMITVINAPLLKSQYQDAKATFPVKSLFQPRILEDAKAEFTLSFSRPVQASERLLVTCQGQAKYQLKQSPFVVIGIGPIETSVEIDPDGILRATLKPGRPATEVALQADTPYTIIMWVLPVQGTNTWRFDTSDGGALPTNTNDGELDGFTPVEQFVLGVEAVRSPPKAVVDVVLNINAGNAIVRELIIIAPPSFVFDESAGGCGDMCLPGEALSSTSRKTATIASPTGEPLTQLQGIKVRVLTPEQTPSSVTWYVEGRGQGAGTTVGWGEGAGFFVTQMAATNVMYPAVAGVQQAQIAFTFALNVNAGNQINIVAPPGFILTCSTEGALKQISLPGGKPDCLDDPLQIRVGTTLTADQYAFALLVDLPPETPSANTFSVIVRDQDNNVVDAAYSIQGKPIVQIGVTDPYLAWSQAEPGQRTQITIGLTFTRDTPNVKAVLIMLPERFIHDVQTPTDVQNINKDFPLAAGSDWADTQYTDRIKISLDDMGGGAIIWKGTYKFSFPALVPPSMSNNNYWSFSLCNDRDCQQPDDRYIIVSFPIAGFQLYEMAPEVLRVGTGSGRREAHLGALALVLVLSLLMW</sequence>
<protein>
    <recommendedName>
        <fullName evidence="4">Protein arginine methyltransferase 10</fullName>
    </recommendedName>
</protein>
<comment type="caution">
    <text evidence="2">The sequence shown here is derived from an EMBL/GenBank/DDBJ whole genome shotgun (WGS) entry which is preliminary data.</text>
</comment>
<evidence type="ECO:0000256" key="1">
    <source>
        <dbReference type="SAM" id="SignalP"/>
    </source>
</evidence>
<organism evidence="2 3">
    <name type="scientific">Effrenium voratum</name>
    <dbReference type="NCBI Taxonomy" id="2562239"/>
    <lineage>
        <taxon>Eukaryota</taxon>
        <taxon>Sar</taxon>
        <taxon>Alveolata</taxon>
        <taxon>Dinophyceae</taxon>
        <taxon>Suessiales</taxon>
        <taxon>Symbiodiniaceae</taxon>
        <taxon>Effrenium</taxon>
    </lineage>
</organism>
<evidence type="ECO:0000313" key="2">
    <source>
        <dbReference type="EMBL" id="CAJ1376469.1"/>
    </source>
</evidence>
<proteinExistence type="predicted"/>
<keyword evidence="3" id="KW-1185">Reference proteome</keyword>
<reference evidence="2" key="1">
    <citation type="submission" date="2023-08" db="EMBL/GenBank/DDBJ databases">
        <authorList>
            <person name="Chen Y."/>
            <person name="Shah S."/>
            <person name="Dougan E. K."/>
            <person name="Thang M."/>
            <person name="Chan C."/>
        </authorList>
    </citation>
    <scope>NUCLEOTIDE SEQUENCE</scope>
</reference>
<keyword evidence="1" id="KW-0732">Signal</keyword>
<accession>A0AA36ML31</accession>
<evidence type="ECO:0008006" key="4">
    <source>
        <dbReference type="Google" id="ProtNLM"/>
    </source>
</evidence>
<dbReference type="Proteomes" id="UP001178507">
    <property type="component" value="Unassembled WGS sequence"/>
</dbReference>
<feature type="signal peptide" evidence="1">
    <location>
        <begin position="1"/>
        <end position="28"/>
    </location>
</feature>
<feature type="chain" id="PRO_5041457978" description="Protein arginine methyltransferase 10" evidence="1">
    <location>
        <begin position="29"/>
        <end position="2438"/>
    </location>
</feature>
<name>A0AA36ML31_9DINO</name>